<proteinExistence type="predicted"/>
<dbReference type="EMBL" id="CAJNDS010002069">
    <property type="protein sequence ID" value="CAE7304249.1"/>
    <property type="molecule type" value="Genomic_DNA"/>
</dbReference>
<feature type="region of interest" description="Disordered" evidence="1">
    <location>
        <begin position="1"/>
        <end position="22"/>
    </location>
</feature>
<gene>
    <name evidence="2" type="ORF">SNAT2548_LOCUS16001</name>
</gene>
<comment type="caution">
    <text evidence="2">The sequence shown here is derived from an EMBL/GenBank/DDBJ whole genome shotgun (WGS) entry which is preliminary data.</text>
</comment>
<reference evidence="2" key="1">
    <citation type="submission" date="2021-02" db="EMBL/GenBank/DDBJ databases">
        <authorList>
            <person name="Dougan E. K."/>
            <person name="Rhodes N."/>
            <person name="Thang M."/>
            <person name="Chan C."/>
        </authorList>
    </citation>
    <scope>NUCLEOTIDE SEQUENCE</scope>
</reference>
<evidence type="ECO:0000313" key="3">
    <source>
        <dbReference type="Proteomes" id="UP000604046"/>
    </source>
</evidence>
<evidence type="ECO:0000256" key="1">
    <source>
        <dbReference type="SAM" id="MobiDB-lite"/>
    </source>
</evidence>
<dbReference type="SUPFAM" id="SSF53335">
    <property type="entry name" value="S-adenosyl-L-methionine-dependent methyltransferases"/>
    <property type="match status" value="1"/>
</dbReference>
<name>A0A812N601_9DINO</name>
<keyword evidence="3" id="KW-1185">Reference proteome</keyword>
<dbReference type="AlphaFoldDB" id="A0A812N601"/>
<feature type="compositionally biased region" description="Acidic residues" evidence="1">
    <location>
        <begin position="1"/>
        <end position="10"/>
    </location>
</feature>
<dbReference type="InterPro" id="IPR029063">
    <property type="entry name" value="SAM-dependent_MTases_sf"/>
</dbReference>
<organism evidence="2 3">
    <name type="scientific">Symbiodinium natans</name>
    <dbReference type="NCBI Taxonomy" id="878477"/>
    <lineage>
        <taxon>Eukaryota</taxon>
        <taxon>Sar</taxon>
        <taxon>Alveolata</taxon>
        <taxon>Dinophyceae</taxon>
        <taxon>Suessiales</taxon>
        <taxon>Symbiodiniaceae</taxon>
        <taxon>Symbiodinium</taxon>
    </lineage>
</organism>
<sequence>MAAEDGDSDSDTLPPLFDADPLQFSTAPQPQTLARRDGWSVIEQASQDGGCMRWMVCDTALSLDQTRVELTPPDPQGQRQFVRNSLRATSHQIMALAVAVALNSSSDSQVLCVLGGGGMALPMVLVTHVHSAWVHVVELHDVVIDFAVNYFGALHTRLRVEQGDAIRRVLQGSLPKDLAALAIDIDFLRGETPPEFLSAEFWRALWLSMLPGAIIAVNTIACSEESEIGACVVEPGQSDRKVWTALIPRPSVLLLGLKVVLSKMEGAHADPCLEQRLPSWVRPISLDLMKAMVQRSLTVSWLEQKVFMPLV</sequence>
<accession>A0A812N601</accession>
<protein>
    <recommendedName>
        <fullName evidence="4">Spermidine synthase</fullName>
    </recommendedName>
</protein>
<dbReference type="Proteomes" id="UP000604046">
    <property type="component" value="Unassembled WGS sequence"/>
</dbReference>
<evidence type="ECO:0008006" key="4">
    <source>
        <dbReference type="Google" id="ProtNLM"/>
    </source>
</evidence>
<dbReference type="OrthoDB" id="423145at2759"/>
<evidence type="ECO:0000313" key="2">
    <source>
        <dbReference type="EMBL" id="CAE7304249.1"/>
    </source>
</evidence>
<dbReference type="Gene3D" id="3.40.50.150">
    <property type="entry name" value="Vaccinia Virus protein VP39"/>
    <property type="match status" value="1"/>
</dbReference>